<sequence length="75" mass="8621">MREANERMIERLSGGDYTRLHSASELDAREHDRCQKDSKWRAIRLSRTENESPMIVPAENRLTFPVAAASQFSSL</sequence>
<dbReference type="EMBL" id="SJPT01000008">
    <property type="protein sequence ID" value="TWU20565.1"/>
    <property type="molecule type" value="Genomic_DNA"/>
</dbReference>
<gene>
    <name evidence="1" type="ORF">Pla52o_44430</name>
</gene>
<organism evidence="1 2">
    <name type="scientific">Novipirellula galeiformis</name>
    <dbReference type="NCBI Taxonomy" id="2528004"/>
    <lineage>
        <taxon>Bacteria</taxon>
        <taxon>Pseudomonadati</taxon>
        <taxon>Planctomycetota</taxon>
        <taxon>Planctomycetia</taxon>
        <taxon>Pirellulales</taxon>
        <taxon>Pirellulaceae</taxon>
        <taxon>Novipirellula</taxon>
    </lineage>
</organism>
<dbReference type="AlphaFoldDB" id="A0A5C6C909"/>
<proteinExistence type="predicted"/>
<keyword evidence="2" id="KW-1185">Reference proteome</keyword>
<comment type="caution">
    <text evidence="1">The sequence shown here is derived from an EMBL/GenBank/DDBJ whole genome shotgun (WGS) entry which is preliminary data.</text>
</comment>
<accession>A0A5C6C909</accession>
<evidence type="ECO:0000313" key="2">
    <source>
        <dbReference type="Proteomes" id="UP000316304"/>
    </source>
</evidence>
<protein>
    <submittedName>
        <fullName evidence="1">Uncharacterized protein</fullName>
    </submittedName>
</protein>
<reference evidence="1 2" key="1">
    <citation type="submission" date="2019-02" db="EMBL/GenBank/DDBJ databases">
        <title>Deep-cultivation of Planctomycetes and their phenomic and genomic characterization uncovers novel biology.</title>
        <authorList>
            <person name="Wiegand S."/>
            <person name="Jogler M."/>
            <person name="Boedeker C."/>
            <person name="Pinto D."/>
            <person name="Vollmers J."/>
            <person name="Rivas-Marin E."/>
            <person name="Kohn T."/>
            <person name="Peeters S.H."/>
            <person name="Heuer A."/>
            <person name="Rast P."/>
            <person name="Oberbeckmann S."/>
            <person name="Bunk B."/>
            <person name="Jeske O."/>
            <person name="Meyerdierks A."/>
            <person name="Storesund J.E."/>
            <person name="Kallscheuer N."/>
            <person name="Luecker S."/>
            <person name="Lage O.M."/>
            <person name="Pohl T."/>
            <person name="Merkel B.J."/>
            <person name="Hornburger P."/>
            <person name="Mueller R.-W."/>
            <person name="Bruemmer F."/>
            <person name="Labrenz M."/>
            <person name="Spormann A.M."/>
            <person name="Op Den Camp H."/>
            <person name="Overmann J."/>
            <person name="Amann R."/>
            <person name="Jetten M.S.M."/>
            <person name="Mascher T."/>
            <person name="Medema M.H."/>
            <person name="Devos D.P."/>
            <person name="Kaster A.-K."/>
            <person name="Ovreas L."/>
            <person name="Rohde M."/>
            <person name="Galperin M.Y."/>
            <person name="Jogler C."/>
        </authorList>
    </citation>
    <scope>NUCLEOTIDE SEQUENCE [LARGE SCALE GENOMIC DNA]</scope>
    <source>
        <strain evidence="1 2">Pla52o</strain>
    </source>
</reference>
<name>A0A5C6C909_9BACT</name>
<dbReference type="Proteomes" id="UP000316304">
    <property type="component" value="Unassembled WGS sequence"/>
</dbReference>
<evidence type="ECO:0000313" key="1">
    <source>
        <dbReference type="EMBL" id="TWU20565.1"/>
    </source>
</evidence>